<protein>
    <submittedName>
        <fullName evidence="1">Uncharacterized protein</fullName>
    </submittedName>
</protein>
<comment type="caution">
    <text evidence="1">The sequence shown here is derived from an EMBL/GenBank/DDBJ whole genome shotgun (WGS) entry which is preliminary data.</text>
</comment>
<sequence length="96" mass="10471">MTDLYADGAAEANRTRAHWAVTALEAFGETTGQNYLDGSLDVDGDVLRELGGDLLADMFHLARLNGFAPELIIDAGRMHFEAEVDEEQAEENEATD</sequence>
<organism evidence="1 2">
    <name type="scientific">Streptomyces marianii</name>
    <dbReference type="NCBI Taxonomy" id="1817406"/>
    <lineage>
        <taxon>Bacteria</taxon>
        <taxon>Bacillati</taxon>
        <taxon>Actinomycetota</taxon>
        <taxon>Actinomycetes</taxon>
        <taxon>Kitasatosporales</taxon>
        <taxon>Streptomycetaceae</taxon>
        <taxon>Streptomyces</taxon>
    </lineage>
</organism>
<proteinExistence type="predicted"/>
<reference evidence="1 2" key="1">
    <citation type="submission" date="2019-05" db="EMBL/GenBank/DDBJ databases">
        <title>Streptomyces marianii sp. nov., a novel marine actinomycete from southern coast of India.</title>
        <authorList>
            <person name="Iniyan A.M."/>
            <person name="Wink J."/>
            <person name="Ramprasad E."/>
            <person name="Ramana C.V."/>
            <person name="Bunk B."/>
            <person name="Sproer C."/>
            <person name="Joseph F.-J.R.S."/>
            <person name="Vincent S.G.P."/>
        </authorList>
    </citation>
    <scope>NUCLEOTIDE SEQUENCE [LARGE SCALE GENOMIC DNA]</scope>
    <source>
        <strain evidence="1 2">ICN19</strain>
    </source>
</reference>
<gene>
    <name evidence="1" type="ORF">FEF34_40425</name>
</gene>
<accession>A0A5R9DSD7</accession>
<dbReference type="EMBL" id="VAWE01000004">
    <property type="protein sequence ID" value="TLQ38877.1"/>
    <property type="molecule type" value="Genomic_DNA"/>
</dbReference>
<dbReference type="RefSeq" id="WP_138058449.1">
    <property type="nucleotide sequence ID" value="NZ_VAWE01000004.1"/>
</dbReference>
<name>A0A5R9DSD7_9ACTN</name>
<dbReference type="Proteomes" id="UP000305921">
    <property type="component" value="Unassembled WGS sequence"/>
</dbReference>
<dbReference type="AlphaFoldDB" id="A0A5R9DSD7"/>
<evidence type="ECO:0000313" key="1">
    <source>
        <dbReference type="EMBL" id="TLQ38877.1"/>
    </source>
</evidence>
<keyword evidence="2" id="KW-1185">Reference proteome</keyword>
<dbReference type="OrthoDB" id="4289374at2"/>
<evidence type="ECO:0000313" key="2">
    <source>
        <dbReference type="Proteomes" id="UP000305921"/>
    </source>
</evidence>